<dbReference type="AlphaFoldDB" id="A0LPQ4"/>
<organism evidence="1 2">
    <name type="scientific">Syntrophobacter fumaroxidans (strain DSM 10017 / MPOB)</name>
    <dbReference type="NCBI Taxonomy" id="335543"/>
    <lineage>
        <taxon>Bacteria</taxon>
        <taxon>Pseudomonadati</taxon>
        <taxon>Thermodesulfobacteriota</taxon>
        <taxon>Syntrophobacteria</taxon>
        <taxon>Syntrophobacterales</taxon>
        <taxon>Syntrophobacteraceae</taxon>
        <taxon>Syntrophobacter</taxon>
    </lineage>
</organism>
<evidence type="ECO:0008006" key="3">
    <source>
        <dbReference type="Google" id="ProtNLM"/>
    </source>
</evidence>
<name>A0LPQ4_SYNFM</name>
<dbReference type="InParanoid" id="A0LPQ4"/>
<sequence length="147" mass="16230">MSPSEEKATAMHTIIFFVPSETLWLRQLIDEVARRLPRDTMAVCRTAEELIESVLTSFSGATTVVLAVLTHDDLGAAVSLKGLLKSVRNLLILPDDSSEALNKALSLQCCYHTSANRNQHELVAVLEKISAQEDGRGGRVPERFQRI</sequence>
<keyword evidence="2" id="KW-1185">Reference proteome</keyword>
<evidence type="ECO:0000313" key="2">
    <source>
        <dbReference type="Proteomes" id="UP000001784"/>
    </source>
</evidence>
<dbReference type="Proteomes" id="UP000001784">
    <property type="component" value="Chromosome"/>
</dbReference>
<gene>
    <name evidence="1" type="ordered locus">Sfum_3736</name>
</gene>
<dbReference type="EMBL" id="CP000478">
    <property type="protein sequence ID" value="ABK19406.1"/>
    <property type="molecule type" value="Genomic_DNA"/>
</dbReference>
<accession>A0LPQ4</accession>
<dbReference type="HOGENOM" id="CLU_1767137_0_0_7"/>
<protein>
    <recommendedName>
        <fullName evidence="3">Response regulator receiver protein</fullName>
    </recommendedName>
</protein>
<dbReference type="KEGG" id="sfu:Sfum_3736"/>
<evidence type="ECO:0000313" key="1">
    <source>
        <dbReference type="EMBL" id="ABK19406.1"/>
    </source>
</evidence>
<reference evidence="1 2" key="1">
    <citation type="submission" date="2006-10" db="EMBL/GenBank/DDBJ databases">
        <title>Complete sequence of Syntrophobacter fumaroxidans MPOB.</title>
        <authorList>
            <consortium name="US DOE Joint Genome Institute"/>
            <person name="Copeland A."/>
            <person name="Lucas S."/>
            <person name="Lapidus A."/>
            <person name="Barry K."/>
            <person name="Detter J.C."/>
            <person name="Glavina del Rio T."/>
            <person name="Hammon N."/>
            <person name="Israni S."/>
            <person name="Pitluck S."/>
            <person name="Goltsman E.G."/>
            <person name="Martinez M."/>
            <person name="Schmutz J."/>
            <person name="Larimer F."/>
            <person name="Land M."/>
            <person name="Hauser L."/>
            <person name="Kyrpides N."/>
            <person name="Kim E."/>
            <person name="Boone D.R."/>
            <person name="Brockman F."/>
            <person name="Culley D."/>
            <person name="Ferry J."/>
            <person name="Gunsalus R."/>
            <person name="McInerney M.J."/>
            <person name="Morrison M."/>
            <person name="Plugge C."/>
            <person name="Rohlin L."/>
            <person name="Scholten J."/>
            <person name="Sieber J."/>
            <person name="Stams A.J.M."/>
            <person name="Worm P."/>
            <person name="Henstra A.M."/>
            <person name="Richardson P."/>
        </authorList>
    </citation>
    <scope>NUCLEOTIDE SEQUENCE [LARGE SCALE GENOMIC DNA]</scope>
    <source>
        <strain evidence="2">DSM 10017 / MPOB</strain>
    </source>
</reference>
<proteinExistence type="predicted"/>